<dbReference type="GO" id="GO:0016020">
    <property type="term" value="C:membrane"/>
    <property type="evidence" value="ECO:0007669"/>
    <property type="project" value="UniProtKB-SubCell"/>
</dbReference>
<evidence type="ECO:0000256" key="6">
    <source>
        <dbReference type="SAM" id="Phobius"/>
    </source>
</evidence>
<comment type="caution">
    <text evidence="7">The sequence shown here is derived from an EMBL/GenBank/DDBJ whole genome shotgun (WGS) entry which is preliminary data.</text>
</comment>
<evidence type="ECO:0000256" key="5">
    <source>
        <dbReference type="ARBA" id="ARBA00023136"/>
    </source>
</evidence>
<dbReference type="AlphaFoldDB" id="A0A8H6PYR8"/>
<name>A0A8H6PYR8_9EURO</name>
<proteinExistence type="predicted"/>
<keyword evidence="5 6" id="KW-0472">Membrane</keyword>
<feature type="transmembrane region" description="Helical" evidence="6">
    <location>
        <begin position="472"/>
        <end position="494"/>
    </location>
</feature>
<feature type="transmembrane region" description="Helical" evidence="6">
    <location>
        <begin position="318"/>
        <end position="341"/>
    </location>
</feature>
<feature type="transmembrane region" description="Helical" evidence="6">
    <location>
        <begin position="73"/>
        <end position="93"/>
    </location>
</feature>
<keyword evidence="4 6" id="KW-1133">Transmembrane helix</keyword>
<feature type="transmembrane region" description="Helical" evidence="6">
    <location>
        <begin position="444"/>
        <end position="466"/>
    </location>
</feature>
<evidence type="ECO:0000313" key="8">
    <source>
        <dbReference type="Proteomes" id="UP000662466"/>
    </source>
</evidence>
<feature type="transmembrane region" description="Helical" evidence="6">
    <location>
        <begin position="126"/>
        <end position="149"/>
    </location>
</feature>
<dbReference type="EMBL" id="JACBAF010002225">
    <property type="protein sequence ID" value="KAF7162664.1"/>
    <property type="molecule type" value="Genomic_DNA"/>
</dbReference>
<feature type="transmembrane region" description="Helical" evidence="6">
    <location>
        <begin position="275"/>
        <end position="298"/>
    </location>
</feature>
<protein>
    <recommendedName>
        <fullName evidence="9">Choline transport protein</fullName>
    </recommendedName>
</protein>
<feature type="transmembrane region" description="Helical" evidence="6">
    <location>
        <begin position="42"/>
        <end position="67"/>
    </location>
</feature>
<evidence type="ECO:0008006" key="9">
    <source>
        <dbReference type="Google" id="ProtNLM"/>
    </source>
</evidence>
<accession>A0A8H6PYR8</accession>
<feature type="transmembrane region" description="Helical" evidence="6">
    <location>
        <begin position="404"/>
        <end position="423"/>
    </location>
</feature>
<dbReference type="PANTHER" id="PTHR45649:SF27">
    <property type="entry name" value="CHOLINE TRANSPORTER (EUROFUNG)"/>
    <property type="match status" value="1"/>
</dbReference>
<dbReference type="PANTHER" id="PTHR45649">
    <property type="entry name" value="AMINO-ACID PERMEASE BAT1"/>
    <property type="match status" value="1"/>
</dbReference>
<dbReference type="Proteomes" id="UP000662466">
    <property type="component" value="Unassembled WGS sequence"/>
</dbReference>
<reference evidence="7" key="1">
    <citation type="submission" date="2020-06" db="EMBL/GenBank/DDBJ databases">
        <title>Draft genome sequences of strains closely related to Aspergillus parafelis and Aspergillus hiratsukae.</title>
        <authorList>
            <person name="Dos Santos R.A.C."/>
            <person name="Rivero-Menendez O."/>
            <person name="Steenwyk J.L."/>
            <person name="Mead M.E."/>
            <person name="Goldman G.H."/>
            <person name="Alastruey-Izquierdo A."/>
            <person name="Rokas A."/>
        </authorList>
    </citation>
    <scope>NUCLEOTIDE SEQUENCE</scope>
    <source>
        <strain evidence="7">CNM-CM6106</strain>
    </source>
</reference>
<keyword evidence="2" id="KW-0813">Transport</keyword>
<evidence type="ECO:0000256" key="1">
    <source>
        <dbReference type="ARBA" id="ARBA00004141"/>
    </source>
</evidence>
<dbReference type="PIRSF" id="PIRSF006060">
    <property type="entry name" value="AA_transporter"/>
    <property type="match status" value="1"/>
</dbReference>
<evidence type="ECO:0000313" key="7">
    <source>
        <dbReference type="EMBL" id="KAF7162664.1"/>
    </source>
</evidence>
<keyword evidence="3 6" id="KW-0812">Transmembrane</keyword>
<gene>
    <name evidence="7" type="ORF">CNMCM6106_009483</name>
</gene>
<dbReference type="GO" id="GO:0022857">
    <property type="term" value="F:transmembrane transporter activity"/>
    <property type="evidence" value="ECO:0007669"/>
    <property type="project" value="InterPro"/>
</dbReference>
<feature type="transmembrane region" description="Helical" evidence="6">
    <location>
        <begin position="193"/>
        <end position="213"/>
    </location>
</feature>
<feature type="transmembrane region" description="Helical" evidence="6">
    <location>
        <begin position="161"/>
        <end position="181"/>
    </location>
</feature>
<evidence type="ECO:0000256" key="4">
    <source>
        <dbReference type="ARBA" id="ARBA00022989"/>
    </source>
</evidence>
<sequence length="545" mass="58623">MALDEITTSLSVMEGQVEEDSDARELEALGHKQEMSRNYSTLSLAAMGFVTGNAWSALGGSILVAIYNGGPTGVLYEMIAVSAAYGLITLSLAELASSVPSSGGVYHWSTVLAGPKYGRITGFFAGWFNFLAWVFATSSTCAILGNALVEMYLVGHPDVEWKAWMVFVAFQVLNWIGCLIVSCGNKFLPALNVMGSFVVCAGVLISIVTLAVMPKTHATSEFVWSTFINETGWSSSGLVYIMGLLNGAYAIGTVDCTTHLAEEVRNPGVAVPKAMFFQLGLGFATAFAYMIALSYAISDLNTILSIQSNFPITAIYQQATGSTAGAIGLTFVIFLAYFTALPDTIIASGRMFWALARDNATPFSSYFAHVSKRWGSPIRANILCSVVTTAIGCIYVGNTTAFNAFVGSFVVLTTISYGIAIGAHMSTGRKSVLPGPFHLGRFGWIINILSLAYIVGSNVMFCFPFVQPVTQANMNYVSVIVVGFFTFIILWWVFRAKRDYEGPKYIPHIIQGRAVDSPTTSGPTNDGEKKLATLALEPPVHNYAV</sequence>
<dbReference type="Gene3D" id="1.20.1740.10">
    <property type="entry name" value="Amino acid/polyamine transporter I"/>
    <property type="match status" value="1"/>
</dbReference>
<evidence type="ECO:0000256" key="2">
    <source>
        <dbReference type="ARBA" id="ARBA00022448"/>
    </source>
</evidence>
<dbReference type="InterPro" id="IPR002293">
    <property type="entry name" value="AA/rel_permease1"/>
</dbReference>
<dbReference type="Pfam" id="PF13520">
    <property type="entry name" value="AA_permease_2"/>
    <property type="match status" value="1"/>
</dbReference>
<evidence type="ECO:0000256" key="3">
    <source>
        <dbReference type="ARBA" id="ARBA00022692"/>
    </source>
</evidence>
<organism evidence="7 8">
    <name type="scientific">Aspergillus hiratsukae</name>
    <dbReference type="NCBI Taxonomy" id="1194566"/>
    <lineage>
        <taxon>Eukaryota</taxon>
        <taxon>Fungi</taxon>
        <taxon>Dikarya</taxon>
        <taxon>Ascomycota</taxon>
        <taxon>Pezizomycotina</taxon>
        <taxon>Eurotiomycetes</taxon>
        <taxon>Eurotiomycetidae</taxon>
        <taxon>Eurotiales</taxon>
        <taxon>Aspergillaceae</taxon>
        <taxon>Aspergillus</taxon>
        <taxon>Aspergillus subgen. Fumigati</taxon>
    </lineage>
</organism>
<comment type="subcellular location">
    <subcellularLocation>
        <location evidence="1">Membrane</location>
        <topology evidence="1">Multi-pass membrane protein</topology>
    </subcellularLocation>
</comment>
<feature type="transmembrane region" description="Helical" evidence="6">
    <location>
        <begin position="233"/>
        <end position="254"/>
    </location>
</feature>